<protein>
    <submittedName>
        <fullName evidence="3">S9 family peptidase</fullName>
    </submittedName>
</protein>
<accession>A0A7H0H121</accession>
<organism evidence="3 4">
    <name type="scientific">Hymenobacter qilianensis</name>
    <dbReference type="NCBI Taxonomy" id="1385715"/>
    <lineage>
        <taxon>Bacteria</taxon>
        <taxon>Pseudomonadati</taxon>
        <taxon>Bacteroidota</taxon>
        <taxon>Cytophagia</taxon>
        <taxon>Cytophagales</taxon>
        <taxon>Hymenobacteraceae</taxon>
        <taxon>Hymenobacter</taxon>
    </lineage>
</organism>
<dbReference type="Pfam" id="PF00326">
    <property type="entry name" value="Peptidase_S9"/>
    <property type="match status" value="1"/>
</dbReference>
<reference evidence="3 4" key="1">
    <citation type="submission" date="2020-08" db="EMBL/GenBank/DDBJ databases">
        <title>Genome sequence of Hymenobacter qilianensis JCM 19763T.</title>
        <authorList>
            <person name="Hyun D.-W."/>
            <person name="Bae J.-W."/>
        </authorList>
    </citation>
    <scope>NUCLEOTIDE SEQUENCE [LARGE SCALE GENOMIC DNA]</scope>
    <source>
        <strain evidence="3 4">JCM 19763</strain>
        <plasmid evidence="3 4">p_unnamed1</plasmid>
    </source>
</reference>
<evidence type="ECO:0000313" key="3">
    <source>
        <dbReference type="EMBL" id="QNP54237.1"/>
    </source>
</evidence>
<dbReference type="InterPro" id="IPR015943">
    <property type="entry name" value="WD40/YVTN_repeat-like_dom_sf"/>
</dbReference>
<proteinExistence type="predicted"/>
<feature type="domain" description="Peptidase S9 prolyl oligopeptidase catalytic" evidence="2">
    <location>
        <begin position="231"/>
        <end position="302"/>
    </location>
</feature>
<keyword evidence="1" id="KW-0378">Hydrolase</keyword>
<dbReference type="EMBL" id="CP060785">
    <property type="protein sequence ID" value="QNP54237.1"/>
    <property type="molecule type" value="Genomic_DNA"/>
</dbReference>
<dbReference type="Gene3D" id="3.40.50.1820">
    <property type="entry name" value="alpha/beta hydrolase"/>
    <property type="match status" value="1"/>
</dbReference>
<dbReference type="InterPro" id="IPR001375">
    <property type="entry name" value="Peptidase_S9_cat"/>
</dbReference>
<sequence length="386" mass="41538">MAFSPDNKQVLVTRLASRGSNDLYLYNLATKEEKLLTRHEGPGTFFGEIAPSGQVYLGFNKDRDLLAFGQSTPHSIQLLAERKDAELADFTLNHAGTQAVLVWNEKGRNKLTLFDLKTNKETQQLVLPVELVAGVAFSPNDQTIIFTGSGSKEPTNIWVYTLGSNHFRKLTDSPHPGVNLATLVAPELVSFPSFDGVPLSGWLYKPQTGKGPFPTVISYHGGPEGQSVPSLNPTAQALVQQGVAFFLPNVRGSSGFGKAFLNLDNGPLRVNGVKDIKAVSDYLVQAGLAKAGALGIMGAPTGATWSWPASRSIRTCLPPGPTCSGWSTSKPSFSIPNPGWRLSPRWSTGTPSRRRPCCGSSPPFTKPTSSKLRCSWSTAPTIPTCR</sequence>
<evidence type="ECO:0000313" key="4">
    <source>
        <dbReference type="Proteomes" id="UP000516093"/>
    </source>
</evidence>
<dbReference type="AlphaFoldDB" id="A0A7H0H121"/>
<dbReference type="SUPFAM" id="SSF53474">
    <property type="entry name" value="alpha/beta-Hydrolases"/>
    <property type="match status" value="1"/>
</dbReference>
<dbReference type="GO" id="GO:0004252">
    <property type="term" value="F:serine-type endopeptidase activity"/>
    <property type="evidence" value="ECO:0007669"/>
    <property type="project" value="TreeGrafter"/>
</dbReference>
<dbReference type="Gene3D" id="2.130.10.10">
    <property type="entry name" value="YVTN repeat-like/Quinoprotein amine dehydrogenase"/>
    <property type="match status" value="1"/>
</dbReference>
<dbReference type="KEGG" id="hqi:H9L05_21405"/>
<evidence type="ECO:0000256" key="1">
    <source>
        <dbReference type="ARBA" id="ARBA00022801"/>
    </source>
</evidence>
<dbReference type="GO" id="GO:0006508">
    <property type="term" value="P:proteolysis"/>
    <property type="evidence" value="ECO:0007669"/>
    <property type="project" value="InterPro"/>
</dbReference>
<dbReference type="PANTHER" id="PTHR42776">
    <property type="entry name" value="SERINE PEPTIDASE S9 FAMILY MEMBER"/>
    <property type="match status" value="1"/>
</dbReference>
<dbReference type="PANTHER" id="PTHR42776:SF27">
    <property type="entry name" value="DIPEPTIDYL PEPTIDASE FAMILY MEMBER 6"/>
    <property type="match status" value="1"/>
</dbReference>
<dbReference type="SUPFAM" id="SSF50993">
    <property type="entry name" value="Peptidase/esterase 'gauge' domain"/>
    <property type="match status" value="1"/>
</dbReference>
<keyword evidence="3" id="KW-0614">Plasmid</keyword>
<evidence type="ECO:0000259" key="2">
    <source>
        <dbReference type="Pfam" id="PF00326"/>
    </source>
</evidence>
<geneLocation type="plasmid" evidence="3 4">
    <name>p_unnamed1</name>
</geneLocation>
<name>A0A7H0H121_9BACT</name>
<gene>
    <name evidence="3" type="ORF">H9L05_21405</name>
</gene>
<keyword evidence="4" id="KW-1185">Reference proteome</keyword>
<dbReference type="InterPro" id="IPR029058">
    <property type="entry name" value="AB_hydrolase_fold"/>
</dbReference>
<dbReference type="Proteomes" id="UP000516093">
    <property type="component" value="Plasmid p_unnamed1"/>
</dbReference>